<comment type="catalytic activity">
    <reaction evidence="1">
        <text>All bonds known to be hydrolyzed by this endopeptidase have arginine in P1 and an acidic residue in P4. P6 is often occupied by an acidic residue or by a hydroxy-amino-acid residue, the phosphorylation of which enhances cleavage.</text>
        <dbReference type="EC" id="3.4.22.49"/>
    </reaction>
</comment>
<feature type="domain" description="Peptidase C50" evidence="5">
    <location>
        <begin position="2257"/>
        <end position="2368"/>
    </location>
</feature>
<dbReference type="GO" id="GO:0004197">
    <property type="term" value="F:cysteine-type endopeptidase activity"/>
    <property type="evidence" value="ECO:0007669"/>
    <property type="project" value="InterPro"/>
</dbReference>
<keyword evidence="7" id="KW-1185">Reference proteome</keyword>
<protein>
    <recommendedName>
        <fullName evidence="2">separase</fullName>
        <ecNumber evidence="2">3.4.22.49</ecNumber>
    </recommendedName>
</protein>
<comment type="caution">
    <text evidence="6">The sequence shown here is derived from an EMBL/GenBank/DDBJ whole genome shotgun (WGS) entry which is preliminary data.</text>
</comment>
<dbReference type="InterPro" id="IPR030397">
    <property type="entry name" value="SEPARIN_core_dom"/>
</dbReference>
<dbReference type="GO" id="GO:0005634">
    <property type="term" value="C:nucleus"/>
    <property type="evidence" value="ECO:0007669"/>
    <property type="project" value="InterPro"/>
</dbReference>
<evidence type="ECO:0000256" key="2">
    <source>
        <dbReference type="ARBA" id="ARBA00012489"/>
    </source>
</evidence>
<keyword evidence="4" id="KW-0159">Chromosome partition</keyword>
<evidence type="ECO:0000259" key="5">
    <source>
        <dbReference type="PROSITE" id="PS51700"/>
    </source>
</evidence>
<reference evidence="6 7" key="1">
    <citation type="submission" date="2014-04" db="EMBL/GenBank/DDBJ databases">
        <title>Comparative Genomics of Cryptosporidium Species.</title>
        <authorList>
            <person name="Silva J.C."/>
            <person name="Su Q."/>
            <person name="Chalmers R."/>
            <person name="Chibucos M.C."/>
            <person name="Elwin K."/>
            <person name="Godinez A."/>
            <person name="Guo F."/>
            <person name="Huynh K."/>
            <person name="Orvis J."/>
            <person name="Ott S."/>
            <person name="Sadzewicz L."/>
            <person name="Sengamalay N."/>
            <person name="Shetty A."/>
            <person name="Sun M."/>
            <person name="Tallon L."/>
            <person name="Xiao L."/>
            <person name="Zhang H."/>
            <person name="Fraser C.M."/>
            <person name="Zhu G."/>
            <person name="Kissinger J."/>
            <person name="Widmer G."/>
        </authorList>
    </citation>
    <scope>NUCLEOTIDE SEQUENCE [LARGE SCALE GENOMIC DNA]</scope>
    <source>
        <strain evidence="6 7">UKMEL1</strain>
    </source>
</reference>
<evidence type="ECO:0000256" key="4">
    <source>
        <dbReference type="ARBA" id="ARBA00022829"/>
    </source>
</evidence>
<dbReference type="Proteomes" id="UP000236928">
    <property type="component" value="Unassembled WGS sequence"/>
</dbReference>
<dbReference type="OrthoDB" id="10255632at2759"/>
<organism evidence="6 7">
    <name type="scientific">Cryptosporidium meleagridis</name>
    <dbReference type="NCBI Taxonomy" id="93969"/>
    <lineage>
        <taxon>Eukaryota</taxon>
        <taxon>Sar</taxon>
        <taxon>Alveolata</taxon>
        <taxon>Apicomplexa</taxon>
        <taxon>Conoidasida</taxon>
        <taxon>Coccidia</taxon>
        <taxon>Eucoccidiorida</taxon>
        <taxon>Eimeriorina</taxon>
        <taxon>Cryptosporidiidae</taxon>
        <taxon>Cryptosporidium</taxon>
    </lineage>
</organism>
<dbReference type="Pfam" id="PF03568">
    <property type="entry name" value="Separin_C"/>
    <property type="match status" value="1"/>
</dbReference>
<dbReference type="EMBL" id="JIBK01000006">
    <property type="protein sequence ID" value="POM82758.1"/>
    <property type="molecule type" value="Genomic_DNA"/>
</dbReference>
<dbReference type="GO" id="GO:0005737">
    <property type="term" value="C:cytoplasm"/>
    <property type="evidence" value="ECO:0007669"/>
    <property type="project" value="TreeGrafter"/>
</dbReference>
<evidence type="ECO:0000313" key="7">
    <source>
        <dbReference type="Proteomes" id="UP000236928"/>
    </source>
</evidence>
<proteinExistence type="predicted"/>
<dbReference type="InterPro" id="IPR005314">
    <property type="entry name" value="Peptidase_C50"/>
</dbReference>
<dbReference type="PANTHER" id="PTHR12792:SF0">
    <property type="entry name" value="SEPARIN"/>
    <property type="match status" value="1"/>
</dbReference>
<gene>
    <name evidence="6" type="ORF">CmeUKMEL1_03995</name>
</gene>
<evidence type="ECO:0000256" key="3">
    <source>
        <dbReference type="ARBA" id="ARBA00022801"/>
    </source>
</evidence>
<accession>A0A2P4YY72</accession>
<dbReference type="PANTHER" id="PTHR12792">
    <property type="entry name" value="EXTRA SPINDLE POLES 1-RELATED"/>
    <property type="match status" value="1"/>
</dbReference>
<evidence type="ECO:0000256" key="1">
    <source>
        <dbReference type="ARBA" id="ARBA00000451"/>
    </source>
</evidence>
<dbReference type="VEuPathDB" id="CryptoDB:CmeUKMEL1_03995"/>
<dbReference type="EC" id="3.4.22.49" evidence="2"/>
<dbReference type="GO" id="GO:0006508">
    <property type="term" value="P:proteolysis"/>
    <property type="evidence" value="ECO:0007669"/>
    <property type="project" value="InterPro"/>
</dbReference>
<dbReference type="GO" id="GO:0051307">
    <property type="term" value="P:meiotic chromosome separation"/>
    <property type="evidence" value="ECO:0007669"/>
    <property type="project" value="TreeGrafter"/>
</dbReference>
<keyword evidence="3" id="KW-0378">Hydrolase</keyword>
<evidence type="ECO:0000313" key="6">
    <source>
        <dbReference type="EMBL" id="POM82758.1"/>
    </source>
</evidence>
<sequence length="2443" mass="287373">MDSNLFEMLFELSRSNKFEDLLFQCVELLLKRISTIFSFENKYAKDKSKHKRDATLFDIFDSLIEIFECNDHMEIIFAIKKGLMKITNFSQIEKLFQTNINQVLNCFNDIYKIYGLIAVCCIKLKEKKTLTHFLILSHNILPCFLIGDLLFLKKGIRRVWNTEKVLISLMAKVSKEIYHDHNSEFISAEMEQLFFSWVICLDNWLEYLKTRIFIIDNFQKNFSEDILGLVKYVKELFYLISKSDLSYYYQILIIVNFCDSLSINILNNVQILDLIKNQSLNINFLTVAIENGGLLKSINKLLNRFIKLKMYTSMVDLLVNLNGITTLLINIVHQGIKKLNDTEINLNNGINDYLLMNSIKYYSFEIEFRRTKPVIMELHYLKANLCIPNQLLVERLYSIEDSFNKLSQTVAFNQRYQKAVTSYLFLTIGVINSFSKIELDKNLIFFVGNLLETQCLILKSILKEKFFCDEVFLKNMDSYRISLLECTVRQIFFLRNKNDNFEVLCKDCIFKIVKILSLFLEIRSNQSQDYNKIEENIGINNKIDIKFKTSICEVVLKSIQFTNTILDELFIIMEKIIDKILNTVQIEDNNNLDEIIFNFLLSTSENLIRLSSQMKSNRNYQDSIKLLNLALKCLSSTFSVPWVATNESMYDIENHIERLKIFEESSSDLSEYSYSTPDQKNNYFQVKNNLIGNSIENTKNPNTCARFWKNENFEVYNESFKHKNVDTILYSSNVKFGNAFTPFTRRLKSKGLSQLKSQTIKRIQTSAISYIARNKSKFNKISDREVIALTQRLKDSEVDFPIHILLFLIAIDQMISSIQFQFTQEPTQFFLNNIVLLVEEKLRTLFTLIDNRSYLFIFGNKIVELFPFIEKYEKLNFAQNEILKNNTNNCDKLIEQYFFNLLSSIISRFAKTKLLLINEYSAETITLYRYPEVENERNSMIKIVWFTLELNYYLYMREVSKKYNQIFKKGISNGFCEELFNIYKIVNIFIDESTEQTLIASKLNFESYFKFKVDFLNYYLWFIKVKFIIQNEDIDSKLIFKNEINKLLNELTLLIKKANVNSKLLFLSKINIYKIYLLFFEKFRITEIMPNFPKSKNDRINMILKESLDLLYNYLGIHRGYGDQSFCELLSIEYWENKQLEINYDAILDEDLDCLKNIENDKFLNEFEDIPIPINKKLSNFKENEKNKLGRLNESGYTESIRNIKTFVKFEISEPINTGQEVYLSFIHEIGLVELEILFNTVYEVKELIFLQDLHLNMLKELFIAVLYLFNPCWTFTLSSKTDIFDREKVSKKMYVSLSEFVSNLQLPLGNTEQREMLIINIGLFISNILYCSAQITNKEEYINNSTSRWMDIAKTYSDGLIFLIESKYLLMSDFLDTKLLTPFSVTEALLNLIVLKIEHIETINDAFQYLEIVKKVKIYDFDKDDHNTMALLIRILNKLSSLFMDANQPDMSLFYLLESNKISQNIILFLETCSINSLNWQRTVLSACISHNIQFYYINLVSRSLHKLGEFWWKLGAIERSQSVYNKLINFYKKWAIPYKKFITLYFYQLPTLLNHLFSRSDSQYNLIYSADNIDSFKQILLEKNDNFESSSQIIFLKEILEYTRIISEYTCLNIFEEEVILMTLLFVLLYFTLNNNLSLIKDYFIANFSSIFQISEFLAERNQSKIIITFRKIIHKILKYEITYSGLILEVLSINISEYSENKHFMFFFCNAINYILIFISSKYTEIIGNYFGKKWSKKTNDNIIILETKFDIKKLTSNINKNSIEFTIKEICNLIISVKQMLSIELTPIESQVKLIEATKLNSSSSIKNKLILNNLIEEFELTPLIDQLDESESKIKNRLHLFKQILTFVNTISNHMLLNERMNYYLLNQLSVSIILDIVLLMKVLCYPDTSWNAIFCSFINSLTPISLLNDYSFSIIQSIRKIQKEFEHFKYIYKNNNSVFGGNPHSSLLRFFLEHKNNKSPTWRWGEETSIKEIGDNISTVYFRLSTFFANSTYRNSNDCKYSLLQITRDFSFNKYLNREVFINDQLIISSSKLTLLYFIENNHANKLLEEFDNIQRMNTESIIKTDNNTNSSEQTRKWWNRRIYIESRLNSWLNKFSNQILKGWMTKLFYGWRKELNSEKNIKKVAKFIKTYLFDIDQSLIGIIIFSLTNNIPEILNLLECGNIFNFNLKDIYAKFKKIKFHSIKNKVENFPAVIFLDKILISLPIESIFDLKFQPITRGINRRMCRNNIDHLFNQLQESKESNLCLLASFCNIFYCINPTGDLEETERTVIEFIKQRFGSKCSGISNSIPQATEIMNTMSFNRSNLYLFCGHQAGEKFIQGELFERGIMNENFDSEKNHFYMPPSLLIGCSSSKIRSYGSNHVFFTPIHYLIGGSPFILGALWDVTDQDIDRFTVSIFDNWVGSKLSLLESITLAKQECKLPLLNGSSCVCFGYPI</sequence>
<dbReference type="GO" id="GO:0072686">
    <property type="term" value="C:mitotic spindle"/>
    <property type="evidence" value="ECO:0007669"/>
    <property type="project" value="TreeGrafter"/>
</dbReference>
<name>A0A2P4YY72_9CRYT</name>
<dbReference type="PROSITE" id="PS51700">
    <property type="entry name" value="SEPARIN"/>
    <property type="match status" value="1"/>
</dbReference>